<reference evidence="2" key="1">
    <citation type="submission" date="2015-01" db="EMBL/GenBank/DDBJ databases">
        <authorList>
            <person name="Aksoy S."/>
            <person name="Warren W."/>
            <person name="Wilson R.K."/>
        </authorList>
    </citation>
    <scope>NUCLEOTIDE SEQUENCE [LARGE SCALE GENOMIC DNA]</scope>
    <source>
        <strain evidence="2">IAEA</strain>
    </source>
</reference>
<protein>
    <submittedName>
        <fullName evidence="1">Uncharacterized protein</fullName>
    </submittedName>
</protein>
<dbReference type="EnsemblMetazoa" id="GPPI028407-RA">
    <property type="protein sequence ID" value="GPPI028407-PA"/>
    <property type="gene ID" value="GPPI028407"/>
</dbReference>
<dbReference type="VEuPathDB" id="VectorBase:GPPI028407"/>
<name>A0A1B0BFI5_9MUSC</name>
<dbReference type="EMBL" id="JXJN01013479">
    <property type="status" value="NOT_ANNOTATED_CDS"/>
    <property type="molecule type" value="Genomic_DNA"/>
</dbReference>
<sequence length="98" mass="11839">IFYIFFQVFQLFSNCSCGRQRIRFTFNLKPCNIMDFFLLWFKGLRSHKCRCNANYYLKLPNTPKTNKRKNTDVVVYIDFIIRFAQHKMLQKCPAPKIT</sequence>
<proteinExistence type="predicted"/>
<evidence type="ECO:0000313" key="1">
    <source>
        <dbReference type="EnsemblMetazoa" id="GPPI028407-PA"/>
    </source>
</evidence>
<accession>A0A1B0BFI5</accession>
<reference evidence="1" key="2">
    <citation type="submission" date="2020-05" db="UniProtKB">
        <authorList>
            <consortium name="EnsemblMetazoa"/>
        </authorList>
    </citation>
    <scope>IDENTIFICATION</scope>
    <source>
        <strain evidence="1">IAEA</strain>
    </source>
</reference>
<keyword evidence="2" id="KW-1185">Reference proteome</keyword>
<evidence type="ECO:0000313" key="2">
    <source>
        <dbReference type="Proteomes" id="UP000092460"/>
    </source>
</evidence>
<dbReference type="EMBL" id="JXJN01013480">
    <property type="status" value="NOT_ANNOTATED_CDS"/>
    <property type="molecule type" value="Genomic_DNA"/>
</dbReference>
<dbReference type="Proteomes" id="UP000092460">
    <property type="component" value="Unassembled WGS sequence"/>
</dbReference>
<organism evidence="1 2">
    <name type="scientific">Glossina palpalis gambiensis</name>
    <dbReference type="NCBI Taxonomy" id="67801"/>
    <lineage>
        <taxon>Eukaryota</taxon>
        <taxon>Metazoa</taxon>
        <taxon>Ecdysozoa</taxon>
        <taxon>Arthropoda</taxon>
        <taxon>Hexapoda</taxon>
        <taxon>Insecta</taxon>
        <taxon>Pterygota</taxon>
        <taxon>Neoptera</taxon>
        <taxon>Endopterygota</taxon>
        <taxon>Diptera</taxon>
        <taxon>Brachycera</taxon>
        <taxon>Muscomorpha</taxon>
        <taxon>Hippoboscoidea</taxon>
        <taxon>Glossinidae</taxon>
        <taxon>Glossina</taxon>
    </lineage>
</organism>
<dbReference type="AlphaFoldDB" id="A0A1B0BFI5"/>